<evidence type="ECO:0000313" key="3">
    <source>
        <dbReference type="Proteomes" id="UP000189670"/>
    </source>
</evidence>
<dbReference type="Gene3D" id="2.130.10.130">
    <property type="entry name" value="Integrin alpha, N-terminal"/>
    <property type="match status" value="1"/>
</dbReference>
<dbReference type="AlphaFoldDB" id="A0A1V1P2U0"/>
<dbReference type="InterPro" id="IPR013211">
    <property type="entry name" value="LVIVD"/>
</dbReference>
<evidence type="ECO:0000313" key="2">
    <source>
        <dbReference type="EMBL" id="ETR69113.1"/>
    </source>
</evidence>
<dbReference type="GO" id="GO:0007229">
    <property type="term" value="P:integrin-mediated signaling pathway"/>
    <property type="evidence" value="ECO:0007669"/>
    <property type="project" value="UniProtKB-KW"/>
</dbReference>
<dbReference type="InterPro" id="IPR011043">
    <property type="entry name" value="Gal_Oxase/kelch_b-propeller"/>
</dbReference>
<dbReference type="SUPFAM" id="SSF50965">
    <property type="entry name" value="Galactose oxidase, central domain"/>
    <property type="match status" value="1"/>
</dbReference>
<proteinExistence type="predicted"/>
<dbReference type="InterPro" id="IPR013517">
    <property type="entry name" value="FG-GAP"/>
</dbReference>
<dbReference type="PANTHER" id="PTHR36220">
    <property type="entry name" value="UNNAMED PRODUCT"/>
    <property type="match status" value="1"/>
</dbReference>
<sequence>MINWLNIILLYTIIMSVSNLQLTWSSEIQLKPSNRDYNYRFGSSVSIYGKYAIVGAPLSDQNKLEYRGSAYIFEYDGEKWNKQKELLGFNRGDHYGHSVAISNNYALIGAPSEDINLSDVGSVYVYFRVEDDWIFHSKIIPNDVSKDSYFGSSVSIDDDFAIIGSPYNNIIGSAYIFKRINNSWIQQEKFSPSDSFELNQFSNFGRSVSISANHSIIGSQKAAYIFSFDDNKWNEHSKLSLGNTSAVAISENYAIVVKSGRSLAIHDAYIYELKKIFG</sequence>
<dbReference type="InterPro" id="IPR028994">
    <property type="entry name" value="Integrin_alpha_N"/>
</dbReference>
<reference evidence="3" key="1">
    <citation type="submission" date="2012-11" db="EMBL/GenBank/DDBJ databases">
        <authorList>
            <person name="Lucero-Rivera Y.E."/>
            <person name="Tovar-Ramirez D."/>
        </authorList>
    </citation>
    <scope>NUCLEOTIDE SEQUENCE [LARGE SCALE GENOMIC DNA]</scope>
    <source>
        <strain evidence="3">Araruama</strain>
    </source>
</reference>
<dbReference type="PANTHER" id="PTHR36220:SF1">
    <property type="entry name" value="GAMMA TUBULIN COMPLEX COMPONENT C-TERMINAL DOMAIN-CONTAINING PROTEIN"/>
    <property type="match status" value="1"/>
</dbReference>
<accession>A0A1V1P2U0</accession>
<organism evidence="2 3">
    <name type="scientific">Candidatus Magnetoglobus multicellularis str. Araruama</name>
    <dbReference type="NCBI Taxonomy" id="890399"/>
    <lineage>
        <taxon>Bacteria</taxon>
        <taxon>Pseudomonadati</taxon>
        <taxon>Thermodesulfobacteriota</taxon>
        <taxon>Desulfobacteria</taxon>
        <taxon>Desulfobacterales</taxon>
        <taxon>Desulfobacteraceae</taxon>
        <taxon>Candidatus Magnetoglobus</taxon>
    </lineage>
</organism>
<dbReference type="Pfam" id="PF14312">
    <property type="entry name" value="FG-GAP_2"/>
    <property type="match status" value="3"/>
</dbReference>
<dbReference type="EMBL" id="ATBP01000735">
    <property type="protein sequence ID" value="ETR69113.1"/>
    <property type="molecule type" value="Genomic_DNA"/>
</dbReference>
<keyword evidence="2" id="KW-0401">Integrin</keyword>
<gene>
    <name evidence="2" type="ORF">OMM_04146</name>
</gene>
<comment type="caution">
    <text evidence="2">The sequence shown here is derived from an EMBL/GenBank/DDBJ whole genome shotgun (WGS) entry which is preliminary data.</text>
</comment>
<protein>
    <submittedName>
        <fullName evidence="2">Alpha beta-propellor repeat-containing integrin</fullName>
    </submittedName>
</protein>
<dbReference type="Pfam" id="PF08309">
    <property type="entry name" value="LVIVD"/>
    <property type="match status" value="1"/>
</dbReference>
<evidence type="ECO:0000256" key="1">
    <source>
        <dbReference type="ARBA" id="ARBA00022729"/>
    </source>
</evidence>
<keyword evidence="1" id="KW-0732">Signal</keyword>
<name>A0A1V1P2U0_9BACT</name>
<dbReference type="Proteomes" id="UP000189670">
    <property type="component" value="Unassembled WGS sequence"/>
</dbReference>